<keyword evidence="14" id="KW-0413">Isomerase</keyword>
<evidence type="ECO:0000256" key="6">
    <source>
        <dbReference type="ARBA" id="ARBA00022763"/>
    </source>
</evidence>
<dbReference type="NCBIfam" id="TIGR01389">
    <property type="entry name" value="recQ"/>
    <property type="match status" value="1"/>
</dbReference>
<dbReference type="InterPro" id="IPR036390">
    <property type="entry name" value="WH_DNA-bd_sf"/>
</dbReference>
<dbReference type="GO" id="GO:0030894">
    <property type="term" value="C:replisome"/>
    <property type="evidence" value="ECO:0007669"/>
    <property type="project" value="TreeGrafter"/>
</dbReference>
<dbReference type="InterPro" id="IPR027417">
    <property type="entry name" value="P-loop_NTPase"/>
</dbReference>
<dbReference type="GO" id="GO:0016787">
    <property type="term" value="F:hydrolase activity"/>
    <property type="evidence" value="ECO:0007669"/>
    <property type="project" value="UniProtKB-KW"/>
</dbReference>
<keyword evidence="8 20" id="KW-0347">Helicase</keyword>
<sequence>MSSDTVLSDDTGTGAPTRAAALLREVFGFDAFRPGQGEIVEAVAAGDNVLAIMPTGGGKSLCYQLPALIGHGVTVVVSPLIALMRDQVRALREAGVEAGALTSGNTPEETDAVWDALHDGRLKLLYLAPERLASGGTQRMLAEAGVTRIAVDEAHCVSQWGHDFRPDYLRIGELRRALGVPLAAFTATADTETQGEIVTRLFDGAAPTTFLRGFDRPNLHLAFQPKDQPRRQILAFAAARRGQSGIVYCGTRAKTESLAQALREEGHSALAYHGGMEPDQRRDTEERFATEDGLIVVATVAFGMGVDKPDIRWVAHADLPKSIEAYYQEIGRAGRDGAPAETLTLFGADDIRLRRSQIDEGNAPPERRAADHGRLNALLGLAEAIGCRRRQLLSYFGEDHPGNCGGCDLCDRPPETFDGTEAVRKALSAALRTGESFGAGHLIDILLGNATDKVRQRGHESLPTFGVGKDLSRSQWQAVFRQMMGRDLIRPDPDRHGALWMTEAARPILRGEAGITLRRDTIDRAKAARPAVKTLVSEEDAPLMSALKAKRRALAEAARVPAYVIFPDRTLIEMAERRPANLDEMAGISGIGAKKLERYGAAFLEVIRGEAEAVHPARRKLAGGSSGAVYDRLLSAQADLARGPDGTDKPLSCSASQLAKVAEVRPRDADTLTRLLGERRAERFGAAFLDILQDG</sequence>
<dbReference type="GO" id="GO:0006260">
    <property type="term" value="P:DNA replication"/>
    <property type="evidence" value="ECO:0007669"/>
    <property type="project" value="InterPro"/>
</dbReference>
<dbReference type="InterPro" id="IPR018982">
    <property type="entry name" value="RQC_domain"/>
</dbReference>
<keyword evidence="6" id="KW-0227">DNA damage</keyword>
<dbReference type="InterPro" id="IPR032284">
    <property type="entry name" value="RecQ_Zn-bd"/>
</dbReference>
<dbReference type="SMART" id="SM00490">
    <property type="entry name" value="HELICc"/>
    <property type="match status" value="1"/>
</dbReference>
<keyword evidence="7" id="KW-0378">Hydrolase</keyword>
<dbReference type="GO" id="GO:0043138">
    <property type="term" value="F:3'-5' DNA helicase activity"/>
    <property type="evidence" value="ECO:0007669"/>
    <property type="project" value="UniProtKB-EC"/>
</dbReference>
<accession>A0A1I1U8B3</accession>
<evidence type="ECO:0000256" key="14">
    <source>
        <dbReference type="ARBA" id="ARBA00023235"/>
    </source>
</evidence>
<dbReference type="Gene3D" id="1.10.10.10">
    <property type="entry name" value="Winged helix-like DNA-binding domain superfamily/Winged helix DNA-binding domain"/>
    <property type="match status" value="1"/>
</dbReference>
<evidence type="ECO:0000259" key="19">
    <source>
        <dbReference type="PROSITE" id="PS51194"/>
    </source>
</evidence>
<dbReference type="Gene3D" id="1.10.150.80">
    <property type="entry name" value="HRDC domain"/>
    <property type="match status" value="1"/>
</dbReference>
<dbReference type="SUPFAM" id="SSF46785">
    <property type="entry name" value="Winged helix' DNA-binding domain"/>
    <property type="match status" value="1"/>
</dbReference>
<dbReference type="EMBL" id="FOMS01000002">
    <property type="protein sequence ID" value="SFD64973.1"/>
    <property type="molecule type" value="Genomic_DNA"/>
</dbReference>
<dbReference type="PROSITE" id="PS51194">
    <property type="entry name" value="HELICASE_CTER"/>
    <property type="match status" value="1"/>
</dbReference>
<evidence type="ECO:0000256" key="11">
    <source>
        <dbReference type="ARBA" id="ARBA00023125"/>
    </source>
</evidence>
<dbReference type="PANTHER" id="PTHR13710">
    <property type="entry name" value="DNA HELICASE RECQ FAMILY MEMBER"/>
    <property type="match status" value="1"/>
</dbReference>
<evidence type="ECO:0000259" key="17">
    <source>
        <dbReference type="PROSITE" id="PS50967"/>
    </source>
</evidence>
<dbReference type="GO" id="GO:0005737">
    <property type="term" value="C:cytoplasm"/>
    <property type="evidence" value="ECO:0007669"/>
    <property type="project" value="TreeGrafter"/>
</dbReference>
<proteinExistence type="inferred from homology"/>
<evidence type="ECO:0000256" key="12">
    <source>
        <dbReference type="ARBA" id="ARBA00023172"/>
    </source>
</evidence>
<dbReference type="SMART" id="SM00956">
    <property type="entry name" value="RQC"/>
    <property type="match status" value="1"/>
</dbReference>
<dbReference type="GO" id="GO:0043590">
    <property type="term" value="C:bacterial nucleoid"/>
    <property type="evidence" value="ECO:0007669"/>
    <property type="project" value="TreeGrafter"/>
</dbReference>
<feature type="domain" description="Helicase C-terminal" evidence="19">
    <location>
        <begin position="229"/>
        <end position="376"/>
    </location>
</feature>
<dbReference type="GO" id="GO:0006310">
    <property type="term" value="P:DNA recombination"/>
    <property type="evidence" value="ECO:0007669"/>
    <property type="project" value="UniProtKB-UniRule"/>
</dbReference>
<evidence type="ECO:0000256" key="16">
    <source>
        <dbReference type="NCBIfam" id="TIGR01389"/>
    </source>
</evidence>
<dbReference type="GO" id="GO:0003677">
    <property type="term" value="F:DNA binding"/>
    <property type="evidence" value="ECO:0007669"/>
    <property type="project" value="UniProtKB-KW"/>
</dbReference>
<dbReference type="Proteomes" id="UP000325289">
    <property type="component" value="Unassembled WGS sequence"/>
</dbReference>
<dbReference type="GO" id="GO:0009432">
    <property type="term" value="P:SOS response"/>
    <property type="evidence" value="ECO:0007669"/>
    <property type="project" value="UniProtKB-UniRule"/>
</dbReference>
<gene>
    <name evidence="20" type="ORF">SAMN04515678_102115</name>
</gene>
<keyword evidence="21" id="KW-1185">Reference proteome</keyword>
<dbReference type="GO" id="GO:0005524">
    <property type="term" value="F:ATP binding"/>
    <property type="evidence" value="ECO:0007669"/>
    <property type="project" value="UniProtKB-KW"/>
</dbReference>
<evidence type="ECO:0000256" key="15">
    <source>
        <dbReference type="ARBA" id="ARBA00034617"/>
    </source>
</evidence>
<feature type="domain" description="HRDC" evidence="17">
    <location>
        <begin position="623"/>
        <end position="695"/>
    </location>
</feature>
<dbReference type="CDD" id="cd18794">
    <property type="entry name" value="SF2_C_RecQ"/>
    <property type="match status" value="1"/>
</dbReference>
<dbReference type="GO" id="GO:0046872">
    <property type="term" value="F:metal ion binding"/>
    <property type="evidence" value="ECO:0007669"/>
    <property type="project" value="UniProtKB-KW"/>
</dbReference>
<dbReference type="Pfam" id="PF00270">
    <property type="entry name" value="DEAD"/>
    <property type="match status" value="1"/>
</dbReference>
<keyword evidence="11" id="KW-0238">DNA-binding</keyword>
<dbReference type="Pfam" id="PF00570">
    <property type="entry name" value="HRDC"/>
    <property type="match status" value="1"/>
</dbReference>
<feature type="domain" description="Helicase ATP-binding" evidence="18">
    <location>
        <begin position="40"/>
        <end position="207"/>
    </location>
</feature>
<dbReference type="SMART" id="SM00487">
    <property type="entry name" value="DEXDc"/>
    <property type="match status" value="1"/>
</dbReference>
<dbReference type="InterPro" id="IPR002121">
    <property type="entry name" value="HRDC_dom"/>
</dbReference>
<dbReference type="InterPro" id="IPR044876">
    <property type="entry name" value="HRDC_dom_sf"/>
</dbReference>
<protein>
    <recommendedName>
        <fullName evidence="16">DNA helicase RecQ</fullName>
        <ecNumber evidence="16">5.6.2.4</ecNumber>
    </recommendedName>
</protein>
<keyword evidence="5" id="KW-0547">Nucleotide-binding</keyword>
<dbReference type="SMART" id="SM00341">
    <property type="entry name" value="HRDC"/>
    <property type="match status" value="1"/>
</dbReference>
<dbReference type="GO" id="GO:0009378">
    <property type="term" value="F:four-way junction helicase activity"/>
    <property type="evidence" value="ECO:0007669"/>
    <property type="project" value="TreeGrafter"/>
</dbReference>
<dbReference type="Pfam" id="PF00271">
    <property type="entry name" value="Helicase_C"/>
    <property type="match status" value="1"/>
</dbReference>
<evidence type="ECO:0000259" key="18">
    <source>
        <dbReference type="PROSITE" id="PS51192"/>
    </source>
</evidence>
<evidence type="ECO:0000256" key="7">
    <source>
        <dbReference type="ARBA" id="ARBA00022801"/>
    </source>
</evidence>
<dbReference type="PROSITE" id="PS51192">
    <property type="entry name" value="HELICASE_ATP_BIND_1"/>
    <property type="match status" value="1"/>
</dbReference>
<keyword evidence="9" id="KW-0862">Zinc</keyword>
<dbReference type="Pfam" id="PF16124">
    <property type="entry name" value="RecQ_Zn_bind"/>
    <property type="match status" value="1"/>
</dbReference>
<keyword evidence="10" id="KW-0067">ATP-binding</keyword>
<dbReference type="CDD" id="cd17920">
    <property type="entry name" value="DEXHc_RecQ"/>
    <property type="match status" value="1"/>
</dbReference>
<keyword evidence="13" id="KW-0234">DNA repair</keyword>
<evidence type="ECO:0000256" key="1">
    <source>
        <dbReference type="ARBA" id="ARBA00001946"/>
    </source>
</evidence>
<dbReference type="InterPro" id="IPR014001">
    <property type="entry name" value="Helicase_ATP-bd"/>
</dbReference>
<evidence type="ECO:0000256" key="3">
    <source>
        <dbReference type="ARBA" id="ARBA00005446"/>
    </source>
</evidence>
<dbReference type="OrthoDB" id="9760034at2"/>
<dbReference type="Pfam" id="PF09382">
    <property type="entry name" value="RQC"/>
    <property type="match status" value="1"/>
</dbReference>
<organism evidence="20 21">
    <name type="scientific">Roseivivax sediminis</name>
    <dbReference type="NCBI Taxonomy" id="936889"/>
    <lineage>
        <taxon>Bacteria</taxon>
        <taxon>Pseudomonadati</taxon>
        <taxon>Pseudomonadota</taxon>
        <taxon>Alphaproteobacteria</taxon>
        <taxon>Rhodobacterales</taxon>
        <taxon>Roseobacteraceae</taxon>
        <taxon>Roseivivax</taxon>
    </lineage>
</organism>
<evidence type="ECO:0000256" key="13">
    <source>
        <dbReference type="ARBA" id="ARBA00023204"/>
    </source>
</evidence>
<dbReference type="SUPFAM" id="SSF52540">
    <property type="entry name" value="P-loop containing nucleoside triphosphate hydrolases"/>
    <property type="match status" value="1"/>
</dbReference>
<dbReference type="InterPro" id="IPR001650">
    <property type="entry name" value="Helicase_C-like"/>
</dbReference>
<dbReference type="Gene3D" id="3.40.50.300">
    <property type="entry name" value="P-loop containing nucleotide triphosphate hydrolases"/>
    <property type="match status" value="2"/>
</dbReference>
<keyword evidence="12" id="KW-0233">DNA recombination</keyword>
<evidence type="ECO:0000256" key="2">
    <source>
        <dbReference type="ARBA" id="ARBA00001947"/>
    </source>
</evidence>
<comment type="cofactor">
    <cofactor evidence="1">
        <name>Mg(2+)</name>
        <dbReference type="ChEBI" id="CHEBI:18420"/>
    </cofactor>
</comment>
<name>A0A1I1U8B3_9RHOB</name>
<dbReference type="NCBIfam" id="TIGR00614">
    <property type="entry name" value="recQ_fam"/>
    <property type="match status" value="1"/>
</dbReference>
<keyword evidence="4" id="KW-0479">Metal-binding</keyword>
<dbReference type="PANTHER" id="PTHR13710:SF105">
    <property type="entry name" value="ATP-DEPENDENT DNA HELICASE Q1"/>
    <property type="match status" value="1"/>
</dbReference>
<dbReference type="InterPro" id="IPR036388">
    <property type="entry name" value="WH-like_DNA-bd_sf"/>
</dbReference>
<comment type="similarity">
    <text evidence="3">Belongs to the helicase family. RecQ subfamily.</text>
</comment>
<evidence type="ECO:0000256" key="9">
    <source>
        <dbReference type="ARBA" id="ARBA00022833"/>
    </source>
</evidence>
<dbReference type="InterPro" id="IPR006293">
    <property type="entry name" value="DNA_helicase_ATP-dep_RecQ_bac"/>
</dbReference>
<evidence type="ECO:0000256" key="4">
    <source>
        <dbReference type="ARBA" id="ARBA00022723"/>
    </source>
</evidence>
<dbReference type="FunFam" id="3.40.50.300:FF:001389">
    <property type="entry name" value="ATP-dependent DNA helicase RecQ"/>
    <property type="match status" value="1"/>
</dbReference>
<dbReference type="AlphaFoldDB" id="A0A1I1U8B3"/>
<reference evidence="20 21" key="1">
    <citation type="submission" date="2016-10" db="EMBL/GenBank/DDBJ databases">
        <authorList>
            <person name="Varghese N."/>
            <person name="Submissions S."/>
        </authorList>
    </citation>
    <scope>NUCLEOTIDE SEQUENCE [LARGE SCALE GENOMIC DNA]</scope>
    <source>
        <strain evidence="21">YIM D21,KCTC 23444,ACCC 10710</strain>
    </source>
</reference>
<evidence type="ECO:0000256" key="5">
    <source>
        <dbReference type="ARBA" id="ARBA00022741"/>
    </source>
</evidence>
<dbReference type="EC" id="5.6.2.4" evidence="16"/>
<comment type="catalytic activity">
    <reaction evidence="15">
        <text>Couples ATP hydrolysis with the unwinding of duplex DNA by translocating in the 3'-5' direction.</text>
        <dbReference type="EC" id="5.6.2.4"/>
    </reaction>
</comment>
<dbReference type="InterPro" id="IPR010997">
    <property type="entry name" value="HRDC-like_sf"/>
</dbReference>
<dbReference type="GO" id="GO:0006281">
    <property type="term" value="P:DNA repair"/>
    <property type="evidence" value="ECO:0007669"/>
    <property type="project" value="UniProtKB-KW"/>
</dbReference>
<comment type="cofactor">
    <cofactor evidence="2">
        <name>Zn(2+)</name>
        <dbReference type="ChEBI" id="CHEBI:29105"/>
    </cofactor>
</comment>
<evidence type="ECO:0000256" key="8">
    <source>
        <dbReference type="ARBA" id="ARBA00022806"/>
    </source>
</evidence>
<dbReference type="PROSITE" id="PS50967">
    <property type="entry name" value="HRDC"/>
    <property type="match status" value="2"/>
</dbReference>
<feature type="domain" description="HRDC" evidence="17">
    <location>
        <begin position="537"/>
        <end position="617"/>
    </location>
</feature>
<evidence type="ECO:0000313" key="21">
    <source>
        <dbReference type="Proteomes" id="UP000325289"/>
    </source>
</evidence>
<dbReference type="InterPro" id="IPR004589">
    <property type="entry name" value="DNA_helicase_ATP-dep_RecQ"/>
</dbReference>
<dbReference type="InterPro" id="IPR011545">
    <property type="entry name" value="DEAD/DEAH_box_helicase_dom"/>
</dbReference>
<dbReference type="RefSeq" id="WP_149754531.1">
    <property type="nucleotide sequence ID" value="NZ_FOMS01000002.1"/>
</dbReference>
<evidence type="ECO:0000313" key="20">
    <source>
        <dbReference type="EMBL" id="SFD64973.1"/>
    </source>
</evidence>
<dbReference type="SUPFAM" id="SSF47819">
    <property type="entry name" value="HRDC-like"/>
    <property type="match status" value="1"/>
</dbReference>
<evidence type="ECO:0000256" key="10">
    <source>
        <dbReference type="ARBA" id="ARBA00022840"/>
    </source>
</evidence>